<keyword evidence="4" id="KW-0862">Zinc</keyword>
<comment type="function">
    <text evidence="10">Has probably no intrinsic transporter activity but together with SLC30A5 forms a functional zinc ion:proton antiporter heterodimer, mediating zinc entry into the lumen of organelles along the secretory pathway. As part of that zinc ion:proton antiporter, contributes to zinc ion homeostasis within the early secretory pathway and regulates the activation and folding of enzymes like alkaline phosphatases and enzymes involved in phosphatidylinositol glycan anchor biosynthesis.</text>
</comment>
<keyword evidence="3 12" id="KW-0812">Transmembrane</keyword>
<keyword evidence="6" id="KW-0333">Golgi apparatus</keyword>
<evidence type="ECO:0000256" key="3">
    <source>
        <dbReference type="ARBA" id="ARBA00022692"/>
    </source>
</evidence>
<evidence type="ECO:0000256" key="4">
    <source>
        <dbReference type="ARBA" id="ARBA00022833"/>
    </source>
</evidence>
<keyword evidence="7" id="KW-0406">Ion transport</keyword>
<feature type="region of interest" description="Disordered" evidence="11">
    <location>
        <begin position="344"/>
        <end position="393"/>
    </location>
</feature>
<dbReference type="InterPro" id="IPR058533">
    <property type="entry name" value="Cation_efflux_TM"/>
</dbReference>
<evidence type="ECO:0000256" key="6">
    <source>
        <dbReference type="ARBA" id="ARBA00023034"/>
    </source>
</evidence>
<evidence type="ECO:0000256" key="9">
    <source>
        <dbReference type="ARBA" id="ARBA00038600"/>
    </source>
</evidence>
<feature type="transmembrane region" description="Helical" evidence="12">
    <location>
        <begin position="254"/>
        <end position="276"/>
    </location>
</feature>
<evidence type="ECO:0000313" key="14">
    <source>
        <dbReference type="Proteomes" id="UP000887561"/>
    </source>
</evidence>
<dbReference type="SUPFAM" id="SSF161111">
    <property type="entry name" value="Cation efflux protein transmembrane domain-like"/>
    <property type="match status" value="1"/>
</dbReference>
<dbReference type="GO" id="GO:0016020">
    <property type="term" value="C:membrane"/>
    <property type="evidence" value="ECO:0007669"/>
    <property type="project" value="InterPro"/>
</dbReference>
<feature type="compositionally biased region" description="Basic residues" evidence="11">
    <location>
        <begin position="377"/>
        <end position="393"/>
    </location>
</feature>
<comment type="subcellular location">
    <subcellularLocation>
        <location evidence="1">Golgi apparatus</location>
        <location evidence="1">trans-Golgi network membrane</location>
        <topology evidence="1">Multi-pass membrane protein</topology>
    </subcellularLocation>
</comment>
<evidence type="ECO:0000256" key="7">
    <source>
        <dbReference type="ARBA" id="ARBA00023065"/>
    </source>
</evidence>
<evidence type="ECO:0000256" key="8">
    <source>
        <dbReference type="ARBA" id="ARBA00023136"/>
    </source>
</evidence>
<keyword evidence="14" id="KW-1185">Reference proteome</keyword>
<evidence type="ECO:0000256" key="10">
    <source>
        <dbReference type="ARBA" id="ARBA00045455"/>
    </source>
</evidence>
<evidence type="ECO:0000256" key="5">
    <source>
        <dbReference type="ARBA" id="ARBA00022989"/>
    </source>
</evidence>
<dbReference type="PANTHER" id="PTHR46531">
    <property type="entry name" value="ZINC TRANSPORTER 6"/>
    <property type="match status" value="1"/>
</dbReference>
<feature type="transmembrane region" description="Helical" evidence="12">
    <location>
        <begin position="43"/>
        <end position="60"/>
    </location>
</feature>
<feature type="transmembrane region" description="Helical" evidence="12">
    <location>
        <begin position="7"/>
        <end position="23"/>
    </location>
</feature>
<protein>
    <recommendedName>
        <fullName evidence="13">Cation efflux protein transmembrane domain-containing protein</fullName>
    </recommendedName>
</protein>
<organism evidence="14 15">
    <name type="scientific">Meloidogyne javanica</name>
    <name type="common">Root-knot nematode worm</name>
    <dbReference type="NCBI Taxonomy" id="6303"/>
    <lineage>
        <taxon>Eukaryota</taxon>
        <taxon>Metazoa</taxon>
        <taxon>Ecdysozoa</taxon>
        <taxon>Nematoda</taxon>
        <taxon>Chromadorea</taxon>
        <taxon>Rhabditida</taxon>
        <taxon>Tylenchina</taxon>
        <taxon>Tylenchomorpha</taxon>
        <taxon>Tylenchoidea</taxon>
        <taxon>Meloidogynidae</taxon>
        <taxon>Meloidogyninae</taxon>
        <taxon>Meloidogyne</taxon>
        <taxon>Meloidogyne incognita group</taxon>
    </lineage>
</organism>
<dbReference type="GO" id="GO:0008324">
    <property type="term" value="F:monoatomic cation transmembrane transporter activity"/>
    <property type="evidence" value="ECO:0007669"/>
    <property type="project" value="InterPro"/>
</dbReference>
<name>A0A915LUN9_MELJA</name>
<reference evidence="15" key="1">
    <citation type="submission" date="2022-11" db="UniProtKB">
        <authorList>
            <consortium name="WormBaseParasite"/>
        </authorList>
    </citation>
    <scope>IDENTIFICATION</scope>
</reference>
<dbReference type="GO" id="GO:0006829">
    <property type="term" value="P:zinc ion transport"/>
    <property type="evidence" value="ECO:0007669"/>
    <property type="project" value="TreeGrafter"/>
</dbReference>
<feature type="domain" description="Cation efflux protein transmembrane" evidence="13">
    <location>
        <begin position="103"/>
        <end position="279"/>
    </location>
</feature>
<evidence type="ECO:0000313" key="15">
    <source>
        <dbReference type="WBParaSite" id="scaffold17137_cov231.g18522"/>
    </source>
</evidence>
<dbReference type="InterPro" id="IPR052005">
    <property type="entry name" value="CDF_SLC30A"/>
</dbReference>
<dbReference type="PANTHER" id="PTHR46531:SF1">
    <property type="entry name" value="ZINC TRANSPORTER 6"/>
    <property type="match status" value="1"/>
</dbReference>
<dbReference type="Proteomes" id="UP000887561">
    <property type="component" value="Unplaced"/>
</dbReference>
<keyword evidence="5 12" id="KW-1133">Transmembrane helix</keyword>
<evidence type="ECO:0000256" key="12">
    <source>
        <dbReference type="SAM" id="Phobius"/>
    </source>
</evidence>
<dbReference type="WBParaSite" id="scaffold17137_cov231.g18522">
    <property type="protein sequence ID" value="scaffold17137_cov231.g18522"/>
    <property type="gene ID" value="scaffold17137_cov231.g18522"/>
</dbReference>
<keyword evidence="8 12" id="KW-0472">Membrane</keyword>
<dbReference type="AlphaFoldDB" id="A0A915LUN9"/>
<sequence length="393" mass="44154">MFSCNNVAIILLILKIIAFNFVLKGTDRCEAQLLYYPTTLMSYYYPMSFYYPIMPYYLALGKRSTKQDSFENLIDEKLKSDDETRPAYKVKEEETKERGGGMFTYGYVRAPVLAVFSTTVLAQLSAVFLTKEAVERFFDGGQHHHSHHGGEAAIIQEGDIEKSGYLFYPSILASAISLLTVAYALNDQPFSYVLKHAHSSIIQEHASDISSALCYFVPGLARLLLPRINSLSLLSLISSVCAIFVHWFRSEFYWVDSAAALTLSIVVFSSLMPLLISEASTVDGVLELINAHFWQLDFSTIAGSVDVRVRRDADEQAVLKTIHNKLSSVVNNCTVQILKDPTSTWASQKQHLHNPPTPIHNHHESGSHGHSHDHSNNHSHGHSHNHSHEHHHH</sequence>
<evidence type="ECO:0000256" key="1">
    <source>
        <dbReference type="ARBA" id="ARBA00004166"/>
    </source>
</evidence>
<evidence type="ECO:0000259" key="13">
    <source>
        <dbReference type="Pfam" id="PF01545"/>
    </source>
</evidence>
<accession>A0A915LUN9</accession>
<feature type="transmembrane region" description="Helical" evidence="12">
    <location>
        <begin position="165"/>
        <end position="185"/>
    </location>
</feature>
<proteinExistence type="predicted"/>
<dbReference type="Pfam" id="PF01545">
    <property type="entry name" value="Cation_efflux"/>
    <property type="match status" value="1"/>
</dbReference>
<feature type="transmembrane region" description="Helical" evidence="12">
    <location>
        <begin position="231"/>
        <end position="248"/>
    </location>
</feature>
<comment type="subunit">
    <text evidence="9">Heterodimer with SLC30A5; form a functional zinc ion transmembrane transporter.</text>
</comment>
<dbReference type="Gene3D" id="1.20.1510.10">
    <property type="entry name" value="Cation efflux protein transmembrane domain"/>
    <property type="match status" value="1"/>
</dbReference>
<feature type="compositionally biased region" description="Basic and acidic residues" evidence="11">
    <location>
        <begin position="361"/>
        <end position="376"/>
    </location>
</feature>
<evidence type="ECO:0000256" key="11">
    <source>
        <dbReference type="SAM" id="MobiDB-lite"/>
    </source>
</evidence>
<dbReference type="GO" id="GO:0005794">
    <property type="term" value="C:Golgi apparatus"/>
    <property type="evidence" value="ECO:0007669"/>
    <property type="project" value="UniProtKB-SubCell"/>
</dbReference>
<evidence type="ECO:0000256" key="2">
    <source>
        <dbReference type="ARBA" id="ARBA00022448"/>
    </source>
</evidence>
<keyword evidence="2" id="KW-0813">Transport</keyword>
<dbReference type="InterPro" id="IPR027469">
    <property type="entry name" value="Cation_efflux_TMD_sf"/>
</dbReference>